<gene>
    <name evidence="3" type="ORF">BDW42DRAFT_178396</name>
</gene>
<feature type="compositionally biased region" description="Polar residues" evidence="1">
    <location>
        <begin position="758"/>
        <end position="778"/>
    </location>
</feature>
<feature type="transmembrane region" description="Helical" evidence="2">
    <location>
        <begin position="917"/>
        <end position="941"/>
    </location>
</feature>
<feature type="compositionally biased region" description="Low complexity" evidence="1">
    <location>
        <begin position="280"/>
        <end position="292"/>
    </location>
</feature>
<accession>A0A2J5HHW1</accession>
<evidence type="ECO:0000256" key="1">
    <source>
        <dbReference type="SAM" id="MobiDB-lite"/>
    </source>
</evidence>
<feature type="compositionally biased region" description="Basic residues" evidence="1">
    <location>
        <begin position="683"/>
        <end position="692"/>
    </location>
</feature>
<dbReference type="EMBL" id="KZ559614">
    <property type="protein sequence ID" value="PLN76602.1"/>
    <property type="molecule type" value="Genomic_DNA"/>
</dbReference>
<evidence type="ECO:0008006" key="5">
    <source>
        <dbReference type="Google" id="ProtNLM"/>
    </source>
</evidence>
<feature type="compositionally biased region" description="Polar residues" evidence="1">
    <location>
        <begin position="817"/>
        <end position="835"/>
    </location>
</feature>
<feature type="compositionally biased region" description="Basic and acidic residues" evidence="1">
    <location>
        <begin position="164"/>
        <end position="176"/>
    </location>
</feature>
<feature type="region of interest" description="Disordered" evidence="1">
    <location>
        <begin position="89"/>
        <end position="451"/>
    </location>
</feature>
<feature type="compositionally biased region" description="Basic and acidic residues" evidence="1">
    <location>
        <begin position="225"/>
        <end position="237"/>
    </location>
</feature>
<name>A0A2J5HHW1_9EURO</name>
<keyword evidence="2" id="KW-1133">Transmembrane helix</keyword>
<feature type="region of interest" description="Disordered" evidence="1">
    <location>
        <begin position="672"/>
        <end position="708"/>
    </location>
</feature>
<feature type="compositionally biased region" description="Basic and acidic residues" evidence="1">
    <location>
        <begin position="800"/>
        <end position="810"/>
    </location>
</feature>
<feature type="compositionally biased region" description="Basic and acidic residues" evidence="1">
    <location>
        <begin position="200"/>
        <end position="217"/>
    </location>
</feature>
<feature type="region of interest" description="Disordered" evidence="1">
    <location>
        <begin position="733"/>
        <end position="778"/>
    </location>
</feature>
<evidence type="ECO:0000313" key="4">
    <source>
        <dbReference type="Proteomes" id="UP000235023"/>
    </source>
</evidence>
<keyword evidence="4" id="KW-1185">Reference proteome</keyword>
<feature type="compositionally biased region" description="Basic and acidic residues" evidence="1">
    <location>
        <begin position="405"/>
        <end position="414"/>
    </location>
</feature>
<dbReference type="Proteomes" id="UP000235023">
    <property type="component" value="Unassembled WGS sequence"/>
</dbReference>
<organism evidence="3 4">
    <name type="scientific">Aspergillus taichungensis</name>
    <dbReference type="NCBI Taxonomy" id="482145"/>
    <lineage>
        <taxon>Eukaryota</taxon>
        <taxon>Fungi</taxon>
        <taxon>Dikarya</taxon>
        <taxon>Ascomycota</taxon>
        <taxon>Pezizomycotina</taxon>
        <taxon>Eurotiomycetes</taxon>
        <taxon>Eurotiomycetidae</taxon>
        <taxon>Eurotiales</taxon>
        <taxon>Aspergillaceae</taxon>
        <taxon>Aspergillus</taxon>
        <taxon>Aspergillus subgen. Circumdati</taxon>
    </lineage>
</organism>
<feature type="compositionally biased region" description="Polar residues" evidence="1">
    <location>
        <begin position="672"/>
        <end position="682"/>
    </location>
</feature>
<sequence length="975" mass="106850">MDKIPFFTFLTRSQSGRENSPSTRHRQRFRRRTKYVPTNKTRAAKPLPSWLEWLNFAPELGFHVESLNRCCDRLHGRMEEYVHLPERHLLNPKPPRRQRCVEGASVNSREPKSPPAQQLADKADKGSVKPGNGSPMHSPEGSQQGAKPTKLPMPRSFADAGKFSPKEKHAVVEHSKQAMARHIRPSKSSQVLGRGSPKSTGKDGEQAERKDNERFTKDTPSPTPSKEKQKVSYEAYRKIVSLASSSRQEIAKHKLKYTGGSPKSAIPSLRGANSSPKAESGPSGSSPRNSGRTSHRGTIKGQALDINASDSSSQKYQERNDTATDSSAQSYPSVSPVSQPGSPITDWEDRFVVNMPSAKEPNPPGLSEHQIRKFQQSIESVHEAGGGMLDPDTLPSPRTTSPEDNANHRQREQKVGTLDGQESLRASSEPEEQPPGPSNSGGYYCPEEVGKQRFSTIWEDASGKPERTSPRHNPDGSFLGCKEINGPHDKNPDEILLFSTTEERPRVVDVPPPRFRNPRDGKRAAARHGTTALEETNVQEEWKSISQNLKHAQCWKSSPNTRCRDTKCQPPCLPRPQGKANLPQRTNAVKDDNHGFKGHGTKPDDVLIITPTITRSMVTMADVRAHAPRQPGAQGPASRTAGEIIPGARAKHQMSSSPSGLRRATQNSWDISNASSAGFSKSNHPRNARFAKNRPDRGAPGVEGPNTLSGYIRIPALVKSFRSSTENLAQSMSIAKPLQSPTSSTASSDKENAPLRSVSDTCQLSKSPTNGIHSSIDTTVSQRDFRDVLPSSRIMEVAELDGHQVEKSRDATPLQPKPTTDSPSKISKPTTNNHQAAANSATMGLLVDILALSAAQVQTLYNQVMANRHSKTTLAKIGANSMLYMVAHCLRVIKDLLTAVSIWNTTGRWPRPSKKDLAISVTEFVQALAYTIVLAFVMVIVGRMSGYIVLIGSWVVWFAKPFAWLIGAMGRALLE</sequence>
<dbReference type="OrthoDB" id="5415055at2759"/>
<protein>
    <recommendedName>
        <fullName evidence="5">NTP binding protein</fullName>
    </recommendedName>
</protein>
<keyword evidence="2" id="KW-0472">Membrane</keyword>
<feature type="transmembrane region" description="Helical" evidence="2">
    <location>
        <begin position="947"/>
        <end position="967"/>
    </location>
</feature>
<feature type="region of interest" description="Disordered" evidence="1">
    <location>
        <begin position="507"/>
        <end position="529"/>
    </location>
</feature>
<dbReference type="AlphaFoldDB" id="A0A2J5HHW1"/>
<feature type="compositionally biased region" description="Polar residues" evidence="1">
    <location>
        <begin position="733"/>
        <end position="747"/>
    </location>
</feature>
<evidence type="ECO:0000256" key="2">
    <source>
        <dbReference type="SAM" id="Phobius"/>
    </source>
</evidence>
<evidence type="ECO:0000313" key="3">
    <source>
        <dbReference type="EMBL" id="PLN76602.1"/>
    </source>
</evidence>
<feature type="compositionally biased region" description="Low complexity" evidence="1">
    <location>
        <begin position="326"/>
        <end position="343"/>
    </location>
</feature>
<proteinExistence type="predicted"/>
<keyword evidence="2" id="KW-0812">Transmembrane</keyword>
<feature type="region of interest" description="Disordered" evidence="1">
    <location>
        <begin position="798"/>
        <end position="835"/>
    </location>
</feature>
<reference evidence="4" key="1">
    <citation type="submission" date="2017-12" db="EMBL/GenBank/DDBJ databases">
        <authorList>
            <consortium name="DOE Joint Genome Institute"/>
            <person name="Mondo S.J."/>
            <person name="Kjaerbolling I."/>
            <person name="Vesth T.C."/>
            <person name="Frisvad J.C."/>
            <person name="Nybo J.L."/>
            <person name="Theobald S."/>
            <person name="Kuo A."/>
            <person name="Bowyer P."/>
            <person name="Matsuda Y."/>
            <person name="Lyhne E.K."/>
            <person name="Kogle M.E."/>
            <person name="Clum A."/>
            <person name="Lipzen A."/>
            <person name="Salamov A."/>
            <person name="Ngan C.Y."/>
            <person name="Daum C."/>
            <person name="Chiniquy J."/>
            <person name="Barry K."/>
            <person name="LaButti K."/>
            <person name="Haridas S."/>
            <person name="Simmons B.A."/>
            <person name="Magnuson J.K."/>
            <person name="Mortensen U.H."/>
            <person name="Larsen T.O."/>
            <person name="Grigoriev I.V."/>
            <person name="Baker S.E."/>
            <person name="Andersen M.R."/>
            <person name="Nordberg H.P."/>
            <person name="Cantor M.N."/>
            <person name="Hua S.X."/>
        </authorList>
    </citation>
    <scope>NUCLEOTIDE SEQUENCE [LARGE SCALE GENOMIC DNA]</scope>
    <source>
        <strain evidence="4">IBT 19404</strain>
    </source>
</reference>